<evidence type="ECO:0000256" key="4">
    <source>
        <dbReference type="ARBA" id="ARBA00022527"/>
    </source>
</evidence>
<dbReference type="Gene3D" id="1.10.1070.11">
    <property type="entry name" value="Phosphatidylinositol 3-/4-kinase, catalytic domain"/>
    <property type="match status" value="1"/>
</dbReference>
<evidence type="ECO:0000256" key="2">
    <source>
        <dbReference type="ARBA" id="ARBA00010769"/>
    </source>
</evidence>
<comment type="similarity">
    <text evidence="2">Belongs to the PI3/PI4-kinase family. ATM subfamily.</text>
</comment>
<dbReference type="Pfam" id="PF02260">
    <property type="entry name" value="FATC"/>
    <property type="match status" value="1"/>
</dbReference>
<dbReference type="InterPro" id="IPR000403">
    <property type="entry name" value="PI3/4_kinase_cat_dom"/>
</dbReference>
<dbReference type="PROSITE" id="PS51190">
    <property type="entry name" value="FATC"/>
    <property type="match status" value="1"/>
</dbReference>
<evidence type="ECO:0000256" key="5">
    <source>
        <dbReference type="ARBA" id="ARBA00022679"/>
    </source>
</evidence>
<dbReference type="InParanoid" id="A0A1D2VHL8"/>
<feature type="domain" description="FAT" evidence="14">
    <location>
        <begin position="759"/>
        <end position="1312"/>
    </location>
</feature>
<dbReference type="InterPro" id="IPR003151">
    <property type="entry name" value="PIK-rel_kinase_FAT"/>
</dbReference>
<dbReference type="FunCoup" id="A0A1D2VHL8">
    <property type="interactions" value="1190"/>
</dbReference>
<evidence type="ECO:0000256" key="11">
    <source>
        <dbReference type="ARBA" id="ARBA00023242"/>
    </source>
</evidence>
<keyword evidence="5" id="KW-0808">Transferase</keyword>
<dbReference type="Pfam" id="PF25030">
    <property type="entry name" value="M-HEAT_ATR"/>
    <property type="match status" value="1"/>
</dbReference>
<dbReference type="EMBL" id="KV454480">
    <property type="protein sequence ID" value="ODV60977.1"/>
    <property type="molecule type" value="Genomic_DNA"/>
</dbReference>
<dbReference type="GO" id="GO:0006281">
    <property type="term" value="P:DNA repair"/>
    <property type="evidence" value="ECO:0007669"/>
    <property type="project" value="UniProtKB-KW"/>
</dbReference>
<dbReference type="GeneID" id="30963180"/>
<keyword evidence="17" id="KW-1185">Reference proteome</keyword>
<dbReference type="InterPro" id="IPR057564">
    <property type="entry name" value="HEAT_ATR"/>
</dbReference>
<keyword evidence="4" id="KW-0723">Serine/threonine-protein kinase</keyword>
<evidence type="ECO:0000256" key="8">
    <source>
        <dbReference type="ARBA" id="ARBA00022777"/>
    </source>
</evidence>
<protein>
    <recommendedName>
        <fullName evidence="3">non-specific serine/threonine protein kinase</fullName>
        <ecNumber evidence="3">2.7.11.1</ecNumber>
    </recommendedName>
</protein>
<dbReference type="GO" id="GO:0005694">
    <property type="term" value="C:chromosome"/>
    <property type="evidence" value="ECO:0007669"/>
    <property type="project" value="TreeGrafter"/>
</dbReference>
<dbReference type="CDD" id="cd00892">
    <property type="entry name" value="PIKKc_ATR"/>
    <property type="match status" value="1"/>
</dbReference>
<dbReference type="SUPFAM" id="SSF56112">
    <property type="entry name" value="Protein kinase-like (PK-like)"/>
    <property type="match status" value="1"/>
</dbReference>
<evidence type="ECO:0000313" key="16">
    <source>
        <dbReference type="EMBL" id="ODV60977.1"/>
    </source>
</evidence>
<dbReference type="OrthoDB" id="381190at2759"/>
<dbReference type="Pfam" id="PF00454">
    <property type="entry name" value="PI3_PI4_kinase"/>
    <property type="match status" value="1"/>
</dbReference>
<dbReference type="EC" id="2.7.11.1" evidence="3"/>
<dbReference type="Pfam" id="PF23593">
    <property type="entry name" value="HEAT_ATR"/>
    <property type="match status" value="1"/>
</dbReference>
<dbReference type="Proteomes" id="UP000095038">
    <property type="component" value="Unassembled WGS sequence"/>
</dbReference>
<evidence type="ECO:0000256" key="3">
    <source>
        <dbReference type="ARBA" id="ARBA00012513"/>
    </source>
</evidence>
<dbReference type="InterPro" id="IPR014009">
    <property type="entry name" value="PIK_FAT"/>
</dbReference>
<feature type="domain" description="FATC" evidence="15">
    <location>
        <begin position="1718"/>
        <end position="1750"/>
    </location>
</feature>
<dbReference type="Gene3D" id="3.30.1010.10">
    <property type="entry name" value="Phosphatidylinositol 3-kinase Catalytic Subunit, Chain A, domain 4"/>
    <property type="match status" value="1"/>
</dbReference>
<keyword evidence="8" id="KW-0418">Kinase</keyword>
<evidence type="ECO:0000256" key="9">
    <source>
        <dbReference type="ARBA" id="ARBA00022840"/>
    </source>
</evidence>
<dbReference type="PANTHER" id="PTHR11139">
    <property type="entry name" value="ATAXIA TELANGIECTASIA MUTATED ATM -RELATED"/>
    <property type="match status" value="1"/>
</dbReference>
<sequence>KNLYLSETILVGWAALAQNLNYKIFSHILPKFLEIMDCNNSFHVSLTFHLIKVMAKFNKITVWDMFMPHFPNISKNLIIKMKSNRLFANDICELLGCSETKIVFEAANYAIPLLIQHYENDYIMYIAELTGISKYKLVNQKSTKILGYLFATTPLFEGKVDINKIKMIMANCLLDFDSPEYKKKKMELIWEILMHHDGKPSSLPHILSSLVFIAKHFFSNCEKNRTDEAILKDCFDNYILGIVRNFSDIFIPKQGFRPFCEKQKSLLAIQALIIIAVPSIVATLPQICTSLQLSIEDPLLVFDTLQTWKILVEKLENVHLVSFLDLVVSIIIQRWRLFDQSSKKIGTDILHTIFSNSELMKGDSYYHYYLSLADQEDLLSIYLNTKRNLISVQNDSSFSNLLSDISRRCLNDNKYVVKQSLKDLSKYLDSYVENLYTKIEDEETIKESVIKLINILLETGFKFKLTDFSITRDCVKCLGTLGKIAYSKLTSTNASENKSLLVLHNFDDKKESIIFLIRFIDKFLVKSFWASTNPSKQLLLAYSMQEYLKFCGLSSPNEFLFLKSPSNNLEHTVSPESILWNKFSDVSKSTLIPLISSKYVITPKIYQSLKYPIFDVLKKHEVWLREFTFHLCDECTGKYSKFIFQIGSRIIKDQNLEISQFILPYIALNVLTTGSEETKNNIKTEILSILKIDAKTYLDQETNQNIKQCYQTVFSILDYFKYWLISRQRLFSSVQSQSFKDSEEMKIVSLLLNEIPEELIADRAYQCCLYERAILYLEQLHRTSKLNNSTEVDSIYSSLQQMYANINDSDALTGILKHISTNNLNDKILQLQYNDNWKMSLDCFEGLDNTGIIETKSLYSFLETHNLSDELLSKLGGLVKAKNHLSGIESGTISLGLSSYCLQGSISDLKRWVLISEIQIPLNKADSLVDLNIAKSLLYFNKNNNTQITNEVDEGFKAIGKYMNKSLNSPATMNLLKKLHLLEDINIIAKATRSKDELNKGLKRLNMRYRVCENKFDTRWNFLRLRKSLESMRGDIFKNDISKLWIQCSELSREHHRVDLASKSIAHVLSSEDKDGVIEYSRVLWELGDQSKALKLLQNLLNEYDNNGLEGNNCDDEYNFERAKIVLQHAKWLDISGEQSSLFVINSYKKAIEYTNKKWEKAFFYLGKYYSKLLDSESKNKNTSILFHVGRYELHIVNNYLKAVELGTENLNEILPKILTIWFDFENSGSNLYSNNKIINKRKQVYKELQQLIDQTFSRIPIFVLYVIFSQLISKICHENSKTCDIIISNIIKITNEYPKHALWSIFSILNSNDKNRKNKATLILKKLLSMGKINELISKAKILIDGFFIIKSFDLNHKSKKRLSKKHVYSLKEDFNFDHSILPIEIVLPIEKNFEIKALPTDRKLFEGYTPFPEESCVSFQKFEDKVEILFSLQKPRKIKILGSDGKHYYLMCKPNDDLRKDAKVMEFTTLIDQLLKKNFEAIERELSIKRYAVIPLSEEYGIIEFVSNQLTIRSVLFEKYNKLNKYIVPKKIEEHFNKGLSLSKKLKNFERYLNKFQPVLYLWFLERFSNPLDWYNSRNKFSRSCGVMSIIGFIIGLGDRHGENILIDSMDGGLLHVDFDCIFDKGETLAVPERVPFRLTNNLVDGMSKIYGYDGTFLKSCEVVLKVIRRNESGLINILESLIYDSIMEFQSKEKREIYLNKIRKKISGIFENEGLPLNVKGEVKYLCEQATDAKNLCQMYFGWLPFI</sequence>
<dbReference type="InterPro" id="IPR050517">
    <property type="entry name" value="DDR_Repair_Kinase"/>
</dbReference>
<dbReference type="SMART" id="SM00802">
    <property type="entry name" value="UME"/>
    <property type="match status" value="1"/>
</dbReference>
<dbReference type="GO" id="GO:0005524">
    <property type="term" value="F:ATP binding"/>
    <property type="evidence" value="ECO:0007669"/>
    <property type="project" value="UniProtKB-KW"/>
</dbReference>
<comment type="subcellular location">
    <subcellularLocation>
        <location evidence="1">Nucleus</location>
    </subcellularLocation>
</comment>
<evidence type="ECO:0000256" key="7">
    <source>
        <dbReference type="ARBA" id="ARBA00022763"/>
    </source>
</evidence>
<dbReference type="InterPro" id="IPR003152">
    <property type="entry name" value="FATC_dom"/>
</dbReference>
<keyword evidence="11" id="KW-0539">Nucleus</keyword>
<dbReference type="PANTHER" id="PTHR11139:SF125">
    <property type="entry name" value="SERINE_THREONINE-PROTEIN KINASE MEC1"/>
    <property type="match status" value="1"/>
</dbReference>
<evidence type="ECO:0000256" key="6">
    <source>
        <dbReference type="ARBA" id="ARBA00022741"/>
    </source>
</evidence>
<gene>
    <name evidence="16" type="ORF">ASCRUDRAFT_18548</name>
</gene>
<dbReference type="SMART" id="SM00146">
    <property type="entry name" value="PI3Kc"/>
    <property type="match status" value="1"/>
</dbReference>
<dbReference type="PROSITE" id="PS51189">
    <property type="entry name" value="FAT"/>
    <property type="match status" value="1"/>
</dbReference>
<evidence type="ECO:0000256" key="12">
    <source>
        <dbReference type="SAM" id="Coils"/>
    </source>
</evidence>
<dbReference type="SMART" id="SM01343">
    <property type="entry name" value="FATC"/>
    <property type="match status" value="1"/>
</dbReference>
<evidence type="ECO:0000259" key="15">
    <source>
        <dbReference type="PROSITE" id="PS51190"/>
    </source>
</evidence>
<dbReference type="GO" id="GO:0005634">
    <property type="term" value="C:nucleus"/>
    <property type="evidence" value="ECO:0007669"/>
    <property type="project" value="UniProtKB-SubCell"/>
</dbReference>
<dbReference type="GO" id="GO:0004674">
    <property type="term" value="F:protein serine/threonine kinase activity"/>
    <property type="evidence" value="ECO:0007669"/>
    <property type="project" value="UniProtKB-KW"/>
</dbReference>
<dbReference type="RefSeq" id="XP_020047284.1">
    <property type="nucleotide sequence ID" value="XM_020189544.2"/>
</dbReference>
<reference evidence="17" key="1">
    <citation type="submission" date="2016-05" db="EMBL/GenBank/DDBJ databases">
        <title>Comparative genomics of biotechnologically important yeasts.</title>
        <authorList>
            <consortium name="DOE Joint Genome Institute"/>
            <person name="Riley R."/>
            <person name="Haridas S."/>
            <person name="Wolfe K.H."/>
            <person name="Lopes M.R."/>
            <person name="Hittinger C.T."/>
            <person name="Goker M."/>
            <person name="Salamov A."/>
            <person name="Wisecaver J."/>
            <person name="Long T.M."/>
            <person name="Aerts A.L."/>
            <person name="Barry K."/>
            <person name="Choi C."/>
            <person name="Clum A."/>
            <person name="Coughlan A.Y."/>
            <person name="Deshpande S."/>
            <person name="Douglass A.P."/>
            <person name="Hanson S.J."/>
            <person name="Klenk H.-P."/>
            <person name="Labutti K."/>
            <person name="Lapidus A."/>
            <person name="Lindquist E."/>
            <person name="Lipzen A."/>
            <person name="Meier-Kolthoff J.P."/>
            <person name="Ohm R.A."/>
            <person name="Otillar R.P."/>
            <person name="Pangilinan J."/>
            <person name="Peng Y."/>
            <person name="Rokas A."/>
            <person name="Rosa C.A."/>
            <person name="Scheuner C."/>
            <person name="Sibirny A.A."/>
            <person name="Slot J.C."/>
            <person name="Stielow J.B."/>
            <person name="Sun H."/>
            <person name="Kurtzman C.P."/>
            <person name="Blackwell M."/>
            <person name="Grigoriev I.V."/>
            <person name="Jeffries T.W."/>
        </authorList>
    </citation>
    <scope>NUCLEOTIDE SEQUENCE [LARGE SCALE GENOMIC DNA]</scope>
    <source>
        <strain evidence="17">DSM 1968</strain>
    </source>
</reference>
<evidence type="ECO:0000259" key="14">
    <source>
        <dbReference type="PROSITE" id="PS51189"/>
    </source>
</evidence>
<feature type="non-terminal residue" evidence="16">
    <location>
        <position position="1750"/>
    </location>
</feature>
<proteinExistence type="inferred from homology"/>
<dbReference type="Pfam" id="PF02259">
    <property type="entry name" value="FAT"/>
    <property type="match status" value="1"/>
</dbReference>
<dbReference type="InterPro" id="IPR036940">
    <property type="entry name" value="PI3/4_kinase_cat_sf"/>
</dbReference>
<feature type="coiled-coil region" evidence="12">
    <location>
        <begin position="988"/>
        <end position="1015"/>
    </location>
</feature>
<dbReference type="GO" id="GO:0000077">
    <property type="term" value="P:DNA damage checkpoint signaling"/>
    <property type="evidence" value="ECO:0007669"/>
    <property type="project" value="TreeGrafter"/>
</dbReference>
<dbReference type="PROSITE" id="PS50290">
    <property type="entry name" value="PI3_4_KINASE_3"/>
    <property type="match status" value="1"/>
</dbReference>
<evidence type="ECO:0000256" key="1">
    <source>
        <dbReference type="ARBA" id="ARBA00004123"/>
    </source>
</evidence>
<keyword evidence="6" id="KW-0547">Nucleotide-binding</keyword>
<keyword evidence="10" id="KW-0234">DNA repair</keyword>
<dbReference type="InterPro" id="IPR056802">
    <property type="entry name" value="ATR-like_M-HEAT"/>
</dbReference>
<evidence type="ECO:0000313" key="17">
    <source>
        <dbReference type="Proteomes" id="UP000095038"/>
    </source>
</evidence>
<name>A0A1D2VHL8_9ASCO</name>
<dbReference type="STRING" id="1344418.A0A1D2VHL8"/>
<dbReference type="Pfam" id="PF08064">
    <property type="entry name" value="UME"/>
    <property type="match status" value="1"/>
</dbReference>
<evidence type="ECO:0000259" key="13">
    <source>
        <dbReference type="PROSITE" id="PS50290"/>
    </source>
</evidence>
<dbReference type="GO" id="GO:0000723">
    <property type="term" value="P:telomere maintenance"/>
    <property type="evidence" value="ECO:0007669"/>
    <property type="project" value="TreeGrafter"/>
</dbReference>
<feature type="non-terminal residue" evidence="16">
    <location>
        <position position="1"/>
    </location>
</feature>
<evidence type="ECO:0000256" key="10">
    <source>
        <dbReference type="ARBA" id="ARBA00023204"/>
    </source>
</evidence>
<keyword evidence="7" id="KW-0227">DNA damage</keyword>
<accession>A0A1D2VHL8</accession>
<keyword evidence="12" id="KW-0175">Coiled coil</keyword>
<feature type="domain" description="PI3K/PI4K catalytic" evidence="13">
    <location>
        <begin position="1424"/>
        <end position="1734"/>
    </location>
</feature>
<organism evidence="16 17">
    <name type="scientific">Ascoidea rubescens DSM 1968</name>
    <dbReference type="NCBI Taxonomy" id="1344418"/>
    <lineage>
        <taxon>Eukaryota</taxon>
        <taxon>Fungi</taxon>
        <taxon>Dikarya</taxon>
        <taxon>Ascomycota</taxon>
        <taxon>Saccharomycotina</taxon>
        <taxon>Saccharomycetes</taxon>
        <taxon>Ascoideaceae</taxon>
        <taxon>Ascoidea</taxon>
    </lineage>
</organism>
<dbReference type="InterPro" id="IPR012993">
    <property type="entry name" value="UME"/>
</dbReference>
<keyword evidence="9" id="KW-0067">ATP-binding</keyword>
<dbReference type="InterPro" id="IPR011009">
    <property type="entry name" value="Kinase-like_dom_sf"/>
</dbReference>